<dbReference type="InterPro" id="IPR002401">
    <property type="entry name" value="Cyt_P450_E_grp-I"/>
</dbReference>
<keyword evidence="11" id="KW-0503">Monooxygenase</keyword>
<evidence type="ECO:0008006" key="17">
    <source>
        <dbReference type="Google" id="ProtNLM"/>
    </source>
</evidence>
<reference evidence="16" key="2">
    <citation type="submission" date="2015-01" db="EMBL/GenBank/DDBJ databases">
        <title>Evolutionary Origins and Diversification of the Mycorrhizal Mutualists.</title>
        <authorList>
            <consortium name="DOE Joint Genome Institute"/>
            <consortium name="Mycorrhizal Genomics Consortium"/>
            <person name="Kohler A."/>
            <person name="Kuo A."/>
            <person name="Nagy L.G."/>
            <person name="Floudas D."/>
            <person name="Copeland A."/>
            <person name="Barry K.W."/>
            <person name="Cichocki N."/>
            <person name="Veneault-Fourrey C."/>
            <person name="LaButti K."/>
            <person name="Lindquist E.A."/>
            <person name="Lipzen A."/>
            <person name="Lundell T."/>
            <person name="Morin E."/>
            <person name="Murat C."/>
            <person name="Riley R."/>
            <person name="Ohm R."/>
            <person name="Sun H."/>
            <person name="Tunlid A."/>
            <person name="Henrissat B."/>
            <person name="Grigoriev I.V."/>
            <person name="Hibbett D.S."/>
            <person name="Martin F."/>
        </authorList>
    </citation>
    <scope>NUCLEOTIDE SEQUENCE [LARGE SCALE GENOMIC DNA]</scope>
    <source>
        <strain evidence="16">h7</strain>
    </source>
</reference>
<comment type="subcellular location">
    <subcellularLocation>
        <location evidence="2">Membrane</location>
        <topology evidence="2">Single-pass membrane protein</topology>
    </subcellularLocation>
</comment>
<evidence type="ECO:0000256" key="7">
    <source>
        <dbReference type="ARBA" id="ARBA00022723"/>
    </source>
</evidence>
<keyword evidence="7 14" id="KW-0479">Metal-binding</keyword>
<dbReference type="InterPro" id="IPR036396">
    <property type="entry name" value="Cyt_P450_sf"/>
</dbReference>
<gene>
    <name evidence="15" type="ORF">M413DRAFT_31330</name>
</gene>
<evidence type="ECO:0000256" key="12">
    <source>
        <dbReference type="ARBA" id="ARBA00023136"/>
    </source>
</evidence>
<dbReference type="EMBL" id="KN831801">
    <property type="protein sequence ID" value="KIM36936.1"/>
    <property type="molecule type" value="Genomic_DNA"/>
</dbReference>
<evidence type="ECO:0000256" key="2">
    <source>
        <dbReference type="ARBA" id="ARBA00004167"/>
    </source>
</evidence>
<comment type="pathway">
    <text evidence="3">Secondary metabolite biosynthesis.</text>
</comment>
<feature type="binding site" description="axial binding residue" evidence="14">
    <location>
        <position position="460"/>
    </location>
    <ligand>
        <name>heme</name>
        <dbReference type="ChEBI" id="CHEBI:30413"/>
    </ligand>
    <ligandPart>
        <name>Fe</name>
        <dbReference type="ChEBI" id="CHEBI:18248"/>
    </ligandPart>
</feature>
<keyword evidence="9" id="KW-0560">Oxidoreductase</keyword>
<comment type="cofactor">
    <cofactor evidence="1 14">
        <name>heme</name>
        <dbReference type="ChEBI" id="CHEBI:30413"/>
    </cofactor>
</comment>
<name>A0A0C3BZR7_HEBCY</name>
<dbReference type="STRING" id="686832.A0A0C3BZR7"/>
<keyword evidence="8" id="KW-1133">Transmembrane helix</keyword>
<dbReference type="CDD" id="cd11065">
    <property type="entry name" value="CYP64-like"/>
    <property type="match status" value="1"/>
</dbReference>
<evidence type="ECO:0000256" key="8">
    <source>
        <dbReference type="ARBA" id="ARBA00022989"/>
    </source>
</evidence>
<dbReference type="HOGENOM" id="CLU_001570_2_3_1"/>
<dbReference type="InterPro" id="IPR050364">
    <property type="entry name" value="Cytochrome_P450_fung"/>
</dbReference>
<reference evidence="15 16" key="1">
    <citation type="submission" date="2014-04" db="EMBL/GenBank/DDBJ databases">
        <authorList>
            <consortium name="DOE Joint Genome Institute"/>
            <person name="Kuo A."/>
            <person name="Gay G."/>
            <person name="Dore J."/>
            <person name="Kohler A."/>
            <person name="Nagy L.G."/>
            <person name="Floudas D."/>
            <person name="Copeland A."/>
            <person name="Barry K.W."/>
            <person name="Cichocki N."/>
            <person name="Veneault-Fourrey C."/>
            <person name="LaButti K."/>
            <person name="Lindquist E.A."/>
            <person name="Lipzen A."/>
            <person name="Lundell T."/>
            <person name="Morin E."/>
            <person name="Murat C."/>
            <person name="Sun H."/>
            <person name="Tunlid A."/>
            <person name="Henrissat B."/>
            <person name="Grigoriev I.V."/>
            <person name="Hibbett D.S."/>
            <person name="Martin F."/>
            <person name="Nordberg H.P."/>
            <person name="Cantor M.N."/>
            <person name="Hua S.X."/>
        </authorList>
    </citation>
    <scope>NUCLEOTIDE SEQUENCE [LARGE SCALE GENOMIC DNA]</scope>
    <source>
        <strain evidence="16">h7</strain>
    </source>
</reference>
<dbReference type="GO" id="GO:0016020">
    <property type="term" value="C:membrane"/>
    <property type="evidence" value="ECO:0007669"/>
    <property type="project" value="UniProtKB-SubCell"/>
</dbReference>
<dbReference type="OrthoDB" id="1055148at2759"/>
<proteinExistence type="inferred from homology"/>
<keyword evidence="13" id="KW-0325">Glycoprotein</keyword>
<dbReference type="GO" id="GO:0016705">
    <property type="term" value="F:oxidoreductase activity, acting on paired donors, with incorporation or reduction of molecular oxygen"/>
    <property type="evidence" value="ECO:0007669"/>
    <property type="project" value="InterPro"/>
</dbReference>
<dbReference type="Proteomes" id="UP000053424">
    <property type="component" value="Unassembled WGS sequence"/>
</dbReference>
<dbReference type="PANTHER" id="PTHR46300">
    <property type="entry name" value="P450, PUTATIVE (EUROFUNG)-RELATED-RELATED"/>
    <property type="match status" value="1"/>
</dbReference>
<dbReference type="GO" id="GO:0020037">
    <property type="term" value="F:heme binding"/>
    <property type="evidence" value="ECO:0007669"/>
    <property type="project" value="InterPro"/>
</dbReference>
<dbReference type="GO" id="GO:0004497">
    <property type="term" value="F:monooxygenase activity"/>
    <property type="evidence" value="ECO:0007669"/>
    <property type="project" value="UniProtKB-KW"/>
</dbReference>
<keyword evidence="16" id="KW-1185">Reference proteome</keyword>
<keyword evidence="10 14" id="KW-0408">Iron</keyword>
<evidence type="ECO:0000256" key="3">
    <source>
        <dbReference type="ARBA" id="ARBA00005179"/>
    </source>
</evidence>
<evidence type="ECO:0000256" key="10">
    <source>
        <dbReference type="ARBA" id="ARBA00023004"/>
    </source>
</evidence>
<dbReference type="InterPro" id="IPR001128">
    <property type="entry name" value="Cyt_P450"/>
</dbReference>
<evidence type="ECO:0000256" key="6">
    <source>
        <dbReference type="ARBA" id="ARBA00022692"/>
    </source>
</evidence>
<dbReference type="Pfam" id="PF00067">
    <property type="entry name" value="p450"/>
    <property type="match status" value="1"/>
</dbReference>
<dbReference type="Gene3D" id="1.10.630.10">
    <property type="entry name" value="Cytochrome P450"/>
    <property type="match status" value="1"/>
</dbReference>
<evidence type="ECO:0000256" key="13">
    <source>
        <dbReference type="ARBA" id="ARBA00023180"/>
    </source>
</evidence>
<evidence type="ECO:0000256" key="9">
    <source>
        <dbReference type="ARBA" id="ARBA00023002"/>
    </source>
</evidence>
<evidence type="ECO:0000313" key="16">
    <source>
        <dbReference type="Proteomes" id="UP000053424"/>
    </source>
</evidence>
<dbReference type="PRINTS" id="PR00463">
    <property type="entry name" value="EP450I"/>
</dbReference>
<dbReference type="PANTHER" id="PTHR46300:SF2">
    <property type="entry name" value="CYTOCHROME P450 MONOOXYGENASE ALNH-RELATED"/>
    <property type="match status" value="1"/>
</dbReference>
<evidence type="ECO:0000256" key="14">
    <source>
        <dbReference type="PIRSR" id="PIRSR602401-1"/>
    </source>
</evidence>
<accession>A0A0C3BZR7</accession>
<comment type="similarity">
    <text evidence="4">Belongs to the cytochrome P450 family.</text>
</comment>
<dbReference type="PRINTS" id="PR00385">
    <property type="entry name" value="P450"/>
</dbReference>
<dbReference type="AlphaFoldDB" id="A0A0C3BZR7"/>
<evidence type="ECO:0000256" key="11">
    <source>
        <dbReference type="ARBA" id="ARBA00023033"/>
    </source>
</evidence>
<evidence type="ECO:0000256" key="4">
    <source>
        <dbReference type="ARBA" id="ARBA00010617"/>
    </source>
</evidence>
<sequence>MDLLVSILPALLSPHSSSISSLLVLLTAYLFTKLLFTKSAKGPLPPGPRGLPLLGNIFQISKFQWLKYTEWQKEFGSIFSLNFAGKSVIVLNTREVATELLDRRSTTYSSRPRFIMAGEILAGGVVIGFSPYGELWRKLRKGGHDGLNIRAAENYYASQEVEAAMLVAGLMKDPDNWDDHLKRTAASAVLSAVYGWSPIESKEDPLVTRINEIMHRLTRAALPGAYMVDTFPMMKHLPTWMAPWKKWGMEWYKKDTEMFRGFYDGVAKALREGDAKPSLASSLIERQEQHRLSNVEAAWLAGNMFGAGSETTAGSLAVFLLAMTLYPDVMRKAQQEIDLVVGSGRLPTFEDSPNLPYVWATVKEVLRWRPVAPLGLPRCTTEDDWYKGYFIPKGTIVIANMWFVYNYILRILLQSKDPDIYPDYEEFRPERFLDGEENNVIYQNTHGQGHVAYGFGRRICLGMHVANNALFIDIASMLWAVNIEPERGTDGKPILPSRTDCVDEGLVVRPVPFKCRISPRSPDMANVLQIVKDKLT</sequence>
<organism evidence="15 16">
    <name type="scientific">Hebeloma cylindrosporum</name>
    <dbReference type="NCBI Taxonomy" id="76867"/>
    <lineage>
        <taxon>Eukaryota</taxon>
        <taxon>Fungi</taxon>
        <taxon>Dikarya</taxon>
        <taxon>Basidiomycota</taxon>
        <taxon>Agaricomycotina</taxon>
        <taxon>Agaricomycetes</taxon>
        <taxon>Agaricomycetidae</taxon>
        <taxon>Agaricales</taxon>
        <taxon>Agaricineae</taxon>
        <taxon>Hymenogastraceae</taxon>
        <taxon>Hebeloma</taxon>
    </lineage>
</organism>
<dbReference type="GO" id="GO:0005506">
    <property type="term" value="F:iron ion binding"/>
    <property type="evidence" value="ECO:0007669"/>
    <property type="project" value="InterPro"/>
</dbReference>
<evidence type="ECO:0000256" key="1">
    <source>
        <dbReference type="ARBA" id="ARBA00001971"/>
    </source>
</evidence>
<keyword evidence="6" id="KW-0812">Transmembrane</keyword>
<evidence type="ECO:0000313" key="15">
    <source>
        <dbReference type="EMBL" id="KIM36936.1"/>
    </source>
</evidence>
<keyword evidence="5 14" id="KW-0349">Heme</keyword>
<protein>
    <recommendedName>
        <fullName evidence="17">Cytochrome P450</fullName>
    </recommendedName>
</protein>
<keyword evidence="12" id="KW-0472">Membrane</keyword>
<evidence type="ECO:0000256" key="5">
    <source>
        <dbReference type="ARBA" id="ARBA00022617"/>
    </source>
</evidence>
<dbReference type="SUPFAM" id="SSF48264">
    <property type="entry name" value="Cytochrome P450"/>
    <property type="match status" value="1"/>
</dbReference>